<sequence>MFLALLDPKKFASYRENFPNPEFQSLTDNYRLYFDLPRLKTELTHLTCLVLAIPGSTSSVERSFSALKRIKTHARNSTGQDRLGALALISIEKGLLLELKSKDKLYDAAIATSQRKTDEWTSFS</sequence>
<protein>
    <recommendedName>
        <fullName evidence="1">HAT C-terminal dimerisation domain-containing protein</fullName>
    </recommendedName>
</protein>
<dbReference type="InterPro" id="IPR008906">
    <property type="entry name" value="HATC_C_dom"/>
</dbReference>
<gene>
    <name evidence="2" type="ORF">N1851_034668</name>
</gene>
<keyword evidence="3" id="KW-1185">Reference proteome</keyword>
<feature type="domain" description="HAT C-terminal dimerisation" evidence="1">
    <location>
        <begin position="43"/>
        <end position="93"/>
    </location>
</feature>
<dbReference type="GO" id="GO:0046983">
    <property type="term" value="F:protein dimerization activity"/>
    <property type="evidence" value="ECO:0007669"/>
    <property type="project" value="InterPro"/>
</dbReference>
<reference evidence="2" key="1">
    <citation type="journal article" date="2023" name="Front. Mar. Sci.">
        <title>A new Merluccius polli reference genome to investigate the effects of global change in West African waters.</title>
        <authorList>
            <person name="Mateo J.L."/>
            <person name="Blanco-Fernandez C."/>
            <person name="Garcia-Vazquez E."/>
            <person name="Machado-Schiaffino G."/>
        </authorList>
    </citation>
    <scope>NUCLEOTIDE SEQUENCE</scope>
    <source>
        <strain evidence="2">C29</strain>
        <tissue evidence="2">Fin</tissue>
    </source>
</reference>
<name>A0AA47LZB4_MERPO</name>
<evidence type="ECO:0000313" key="3">
    <source>
        <dbReference type="Proteomes" id="UP001174136"/>
    </source>
</evidence>
<proteinExistence type="predicted"/>
<dbReference type="PANTHER" id="PTHR45749:SF28">
    <property type="entry name" value="ZINC FINGER MYM-TYPE PROTEIN 1-LIKE-RELATED"/>
    <property type="match status" value="1"/>
</dbReference>
<dbReference type="SUPFAM" id="SSF53098">
    <property type="entry name" value="Ribonuclease H-like"/>
    <property type="match status" value="1"/>
</dbReference>
<dbReference type="EMBL" id="JAOPHQ010006657">
    <property type="protein sequence ID" value="KAK0130694.1"/>
    <property type="molecule type" value="Genomic_DNA"/>
</dbReference>
<dbReference type="PANTHER" id="PTHR45749">
    <property type="match status" value="1"/>
</dbReference>
<evidence type="ECO:0000259" key="1">
    <source>
        <dbReference type="Pfam" id="PF05699"/>
    </source>
</evidence>
<dbReference type="Pfam" id="PF05699">
    <property type="entry name" value="Dimer_Tnp_hAT"/>
    <property type="match status" value="1"/>
</dbReference>
<evidence type="ECO:0000313" key="2">
    <source>
        <dbReference type="EMBL" id="KAK0130694.1"/>
    </source>
</evidence>
<organism evidence="2 3">
    <name type="scientific">Merluccius polli</name>
    <name type="common">Benguela hake</name>
    <name type="synonym">Merluccius cadenati</name>
    <dbReference type="NCBI Taxonomy" id="89951"/>
    <lineage>
        <taxon>Eukaryota</taxon>
        <taxon>Metazoa</taxon>
        <taxon>Chordata</taxon>
        <taxon>Craniata</taxon>
        <taxon>Vertebrata</taxon>
        <taxon>Euteleostomi</taxon>
        <taxon>Actinopterygii</taxon>
        <taxon>Neopterygii</taxon>
        <taxon>Teleostei</taxon>
        <taxon>Neoteleostei</taxon>
        <taxon>Acanthomorphata</taxon>
        <taxon>Zeiogadaria</taxon>
        <taxon>Gadariae</taxon>
        <taxon>Gadiformes</taxon>
        <taxon>Gadoidei</taxon>
        <taxon>Merlucciidae</taxon>
        <taxon>Merluccius</taxon>
    </lineage>
</organism>
<comment type="caution">
    <text evidence="2">The sequence shown here is derived from an EMBL/GenBank/DDBJ whole genome shotgun (WGS) entry which is preliminary data.</text>
</comment>
<accession>A0AA47LZB4</accession>
<dbReference type="InterPro" id="IPR012337">
    <property type="entry name" value="RNaseH-like_sf"/>
</dbReference>
<dbReference type="Proteomes" id="UP001174136">
    <property type="component" value="Unassembled WGS sequence"/>
</dbReference>
<dbReference type="AlphaFoldDB" id="A0AA47LZB4"/>